<protein>
    <submittedName>
        <fullName evidence="1">Uncharacterized protein</fullName>
    </submittedName>
</protein>
<reference evidence="1" key="2">
    <citation type="submission" date="2020-05" db="UniProtKB">
        <authorList>
            <consortium name="EnsemblMetazoa"/>
        </authorList>
    </citation>
    <scope>IDENTIFICATION</scope>
    <source>
        <strain evidence="1">IAEA</strain>
    </source>
</reference>
<accession>A0A1B0BUN3</accession>
<proteinExistence type="predicted"/>
<evidence type="ECO:0000313" key="1">
    <source>
        <dbReference type="EnsemblMetazoa" id="GPPI041016-PA"/>
    </source>
</evidence>
<dbReference type="VEuPathDB" id="VectorBase:GPPI041016"/>
<organism evidence="1 2">
    <name type="scientific">Glossina palpalis gambiensis</name>
    <dbReference type="NCBI Taxonomy" id="67801"/>
    <lineage>
        <taxon>Eukaryota</taxon>
        <taxon>Metazoa</taxon>
        <taxon>Ecdysozoa</taxon>
        <taxon>Arthropoda</taxon>
        <taxon>Hexapoda</taxon>
        <taxon>Insecta</taxon>
        <taxon>Pterygota</taxon>
        <taxon>Neoptera</taxon>
        <taxon>Endopterygota</taxon>
        <taxon>Diptera</taxon>
        <taxon>Brachycera</taxon>
        <taxon>Muscomorpha</taxon>
        <taxon>Hippoboscoidea</taxon>
        <taxon>Glossinidae</taxon>
        <taxon>Glossina</taxon>
    </lineage>
</organism>
<keyword evidence="2" id="KW-1185">Reference proteome</keyword>
<dbReference type="EnsemblMetazoa" id="GPPI041016-RA">
    <property type="protein sequence ID" value="GPPI041016-PA"/>
    <property type="gene ID" value="GPPI041016"/>
</dbReference>
<dbReference type="Proteomes" id="UP000092460">
    <property type="component" value="Unassembled WGS sequence"/>
</dbReference>
<name>A0A1B0BUN3_9MUSC</name>
<dbReference type="EMBL" id="JXJN01020802">
    <property type="status" value="NOT_ANNOTATED_CDS"/>
    <property type="molecule type" value="Genomic_DNA"/>
</dbReference>
<evidence type="ECO:0000313" key="2">
    <source>
        <dbReference type="Proteomes" id="UP000092460"/>
    </source>
</evidence>
<reference evidence="2" key="1">
    <citation type="submission" date="2015-01" db="EMBL/GenBank/DDBJ databases">
        <authorList>
            <person name="Aksoy S."/>
            <person name="Warren W."/>
            <person name="Wilson R.K."/>
        </authorList>
    </citation>
    <scope>NUCLEOTIDE SEQUENCE [LARGE SCALE GENOMIC DNA]</scope>
    <source>
        <strain evidence="2">IAEA</strain>
    </source>
</reference>
<sequence>MSNCRRKLRILTLPNECVSKDLEYVQDNDSEGDLDNGDCSRIEYSGKGMHETTLGMDNKKINHNETVTNRTIDQYEDSYDKVLRNCEILDIINPSNSSAVLNNSKATAINSKWKK</sequence>
<dbReference type="AlphaFoldDB" id="A0A1B0BUN3"/>